<sequence length="291" mass="30836">MRISEAVIIICLFIFFHTTYCKSVENSPAYGYHLKTGVPEALRIWSKEVQRQSSRIVGGNQVTAATAIPYQAGIIARLTSGQSSVCGGSLISATRVLTAAHCWFDGQSKARQFTIVLGSLTIFSGGTRIDTTDVTMHPSWNYLLNDIAMVKIAAVKFSNTIAVIPLPTTADVNQNFAGVTGQVSGFGKNSDAQNSFPATTSLHQTAVPIITNDVCQKSFKVPIVATHVCTGGTGGKGTCDGDSGGPLTVVHQNKRILVGVVSFGPGEGCQAGSPSVFTRVTQFLPWINSHL</sequence>
<name>A0ACC2QIA0_9NEOP</name>
<accession>A0ACC2QIA0</accession>
<dbReference type="Proteomes" id="UP001231649">
    <property type="component" value="Chromosome 13"/>
</dbReference>
<comment type="caution">
    <text evidence="1">The sequence shown here is derived from an EMBL/GenBank/DDBJ whole genome shotgun (WGS) entry which is preliminary data.</text>
</comment>
<evidence type="ECO:0000313" key="1">
    <source>
        <dbReference type="EMBL" id="KAJ8718315.1"/>
    </source>
</evidence>
<reference evidence="1" key="1">
    <citation type="submission" date="2023-03" db="EMBL/GenBank/DDBJ databases">
        <title>Chromosome-level genomes of two armyworms, Mythimna separata and Mythimna loreyi, provide insights into the biosynthesis and reception of sex pheromones.</title>
        <authorList>
            <person name="Zhao H."/>
        </authorList>
    </citation>
    <scope>NUCLEOTIDE SEQUENCE</scope>
    <source>
        <strain evidence="1">BeijingLab</strain>
    </source>
</reference>
<organism evidence="1 2">
    <name type="scientific">Mythimna loreyi</name>
    <dbReference type="NCBI Taxonomy" id="667449"/>
    <lineage>
        <taxon>Eukaryota</taxon>
        <taxon>Metazoa</taxon>
        <taxon>Ecdysozoa</taxon>
        <taxon>Arthropoda</taxon>
        <taxon>Hexapoda</taxon>
        <taxon>Insecta</taxon>
        <taxon>Pterygota</taxon>
        <taxon>Neoptera</taxon>
        <taxon>Endopterygota</taxon>
        <taxon>Lepidoptera</taxon>
        <taxon>Glossata</taxon>
        <taxon>Ditrysia</taxon>
        <taxon>Noctuoidea</taxon>
        <taxon>Noctuidae</taxon>
        <taxon>Noctuinae</taxon>
        <taxon>Hadenini</taxon>
        <taxon>Mythimna</taxon>
    </lineage>
</organism>
<proteinExistence type="predicted"/>
<dbReference type="EMBL" id="CM056789">
    <property type="protein sequence ID" value="KAJ8718315.1"/>
    <property type="molecule type" value="Genomic_DNA"/>
</dbReference>
<gene>
    <name evidence="1" type="ORF">PYW08_002552</name>
</gene>
<evidence type="ECO:0000313" key="2">
    <source>
        <dbReference type="Proteomes" id="UP001231649"/>
    </source>
</evidence>
<protein>
    <submittedName>
        <fullName evidence="1">Uncharacterized protein</fullName>
    </submittedName>
</protein>
<keyword evidence="2" id="KW-1185">Reference proteome</keyword>